<dbReference type="AlphaFoldDB" id="A0A0N5D3A0"/>
<dbReference type="Gene3D" id="3.40.50.1820">
    <property type="entry name" value="alpha/beta hydrolase"/>
    <property type="match status" value="1"/>
</dbReference>
<dbReference type="GO" id="GO:0016042">
    <property type="term" value="P:lipid catabolic process"/>
    <property type="evidence" value="ECO:0007669"/>
    <property type="project" value="InterPro"/>
</dbReference>
<dbReference type="EMBL" id="UYYF01004503">
    <property type="protein sequence ID" value="VDN04841.1"/>
    <property type="molecule type" value="Genomic_DNA"/>
</dbReference>
<dbReference type="InterPro" id="IPR029058">
    <property type="entry name" value="AB_hydrolase_fold"/>
</dbReference>
<dbReference type="OrthoDB" id="5800633at2759"/>
<dbReference type="SUPFAM" id="SSF53474">
    <property type="entry name" value="alpha/beta-Hydrolases"/>
    <property type="match status" value="1"/>
</dbReference>
<dbReference type="Proteomes" id="UP000276776">
    <property type="component" value="Unassembled WGS sequence"/>
</dbReference>
<sequence length="306" mass="34132">MNWQEVLHLLLISQVNLLVDAYFTKDFNKWLMEFYGPNTQATLNRADLGYAGSFGGKQYQNEMLRKQPVIFVHGVSNRAGDQPLLGAMHFRYSGYNWSELYATTYASGNQGNPLQWTQYSMKCQYVKQVRALIVAVRLYTGRAVDVIAFSLGVPIARKAVLGGDCVDTAEYLGRPLTHFVDTFVGIAGPNHGVSHQALFIGHLSIPSCIHGLLPICNTGDGLYSGACPVESAFLTNINSQQDYEGKHIFSIYSKADQWVGYNVCNKITAQIPGQHGEKVYDAKNHDETFEDSVEVQRQMILNHIVI</sequence>
<feature type="signal peptide" evidence="1">
    <location>
        <begin position="1"/>
        <end position="21"/>
    </location>
</feature>
<gene>
    <name evidence="2" type="ORF">TCLT_LOCUS7390</name>
</gene>
<dbReference type="PANTHER" id="PTHR32015:SF5">
    <property type="entry name" value="LIPASE RELATED"/>
    <property type="match status" value="1"/>
</dbReference>
<dbReference type="OMA" id="GIAGPNH"/>
<name>A0A0N5D3A0_THECL</name>
<organism evidence="4">
    <name type="scientific">Thelazia callipaeda</name>
    <name type="common">Oriental eyeworm</name>
    <name type="synonym">Parasitic nematode</name>
    <dbReference type="NCBI Taxonomy" id="103827"/>
    <lineage>
        <taxon>Eukaryota</taxon>
        <taxon>Metazoa</taxon>
        <taxon>Ecdysozoa</taxon>
        <taxon>Nematoda</taxon>
        <taxon>Chromadorea</taxon>
        <taxon>Rhabditida</taxon>
        <taxon>Spirurina</taxon>
        <taxon>Spiruromorpha</taxon>
        <taxon>Thelazioidea</taxon>
        <taxon>Thelaziidae</taxon>
        <taxon>Thelazia</taxon>
    </lineage>
</organism>
<dbReference type="GO" id="GO:0016298">
    <property type="term" value="F:lipase activity"/>
    <property type="evidence" value="ECO:0007669"/>
    <property type="project" value="TreeGrafter"/>
</dbReference>
<evidence type="ECO:0000313" key="2">
    <source>
        <dbReference type="EMBL" id="VDN04841.1"/>
    </source>
</evidence>
<evidence type="ECO:0000313" key="4">
    <source>
        <dbReference type="WBParaSite" id="TCLT_0000740101-mRNA-1"/>
    </source>
</evidence>
<feature type="chain" id="PRO_5043126588" evidence="1">
    <location>
        <begin position="22"/>
        <end position="306"/>
    </location>
</feature>
<accession>A0A0N5D3A0</accession>
<keyword evidence="1" id="KW-0732">Signal</keyword>
<keyword evidence="3" id="KW-1185">Reference proteome</keyword>
<reference evidence="2 3" key="2">
    <citation type="submission" date="2018-11" db="EMBL/GenBank/DDBJ databases">
        <authorList>
            <consortium name="Pathogen Informatics"/>
        </authorList>
    </citation>
    <scope>NUCLEOTIDE SEQUENCE [LARGE SCALE GENOMIC DNA]</scope>
</reference>
<dbReference type="Pfam" id="PF01674">
    <property type="entry name" value="Lipase_2"/>
    <property type="match status" value="1"/>
</dbReference>
<protein>
    <submittedName>
        <fullName evidence="4">Lipase</fullName>
    </submittedName>
</protein>
<dbReference type="WBParaSite" id="TCLT_0000740101-mRNA-1">
    <property type="protein sequence ID" value="TCLT_0000740101-mRNA-1"/>
    <property type="gene ID" value="TCLT_0000740101"/>
</dbReference>
<dbReference type="InterPro" id="IPR002918">
    <property type="entry name" value="Lipase_EstA/Esterase_EstB"/>
</dbReference>
<proteinExistence type="predicted"/>
<reference evidence="4" key="1">
    <citation type="submission" date="2017-02" db="UniProtKB">
        <authorList>
            <consortium name="WormBaseParasite"/>
        </authorList>
    </citation>
    <scope>IDENTIFICATION</scope>
</reference>
<dbReference type="PANTHER" id="PTHR32015">
    <property type="entry name" value="FASTING INDUCED LIPASE"/>
    <property type="match status" value="1"/>
</dbReference>
<evidence type="ECO:0000313" key="3">
    <source>
        <dbReference type="Proteomes" id="UP000276776"/>
    </source>
</evidence>
<evidence type="ECO:0000256" key="1">
    <source>
        <dbReference type="SAM" id="SignalP"/>
    </source>
</evidence>